<keyword evidence="7" id="KW-1185">Reference proteome</keyword>
<dbReference type="Proteomes" id="UP001556692">
    <property type="component" value="Unassembled WGS sequence"/>
</dbReference>
<comment type="caution">
    <text evidence="6">The sequence shown here is derived from an EMBL/GenBank/DDBJ whole genome shotgun (WGS) entry which is preliminary data.</text>
</comment>
<accession>A0ABV3SI26</accession>
<evidence type="ECO:0000256" key="1">
    <source>
        <dbReference type="ARBA" id="ARBA00004418"/>
    </source>
</evidence>
<feature type="chain" id="PRO_5045296199" evidence="4">
    <location>
        <begin position="24"/>
        <end position="320"/>
    </location>
</feature>
<sequence>MSKILKTLCIAVVGVLAAASSQAQDAIRVAGPHPTALTTITARVAQELGFFEKENLVVDMLWTQGGSDVLQAVISGSVDIGIETGLGGVLSAIEKGAPIEVISSQMTGAGEFYWYVKADSDIQSFADLQDGETVSFSRPGASSETILNALLAQSGAKATPVSSGSPPETLTQVMSGQIDVGWGAPPAYPEIKDGRLRIIGRGNDATVLAGQTTRVNVANAAYLEANKDTVRRFLRAMNATLDALYTDPEVLAKAAEFVKLDVADARSVLTDFVPREAFTMNKLGDLEGSMQQAVENKQLSAPLSAEAQEKINKNIADLAP</sequence>
<reference evidence="6 7" key="1">
    <citation type="submission" date="2024-05" db="EMBL/GenBank/DDBJ databases">
        <authorList>
            <person name="Jiang F."/>
        </authorList>
    </citation>
    <scope>NUCLEOTIDE SEQUENCE [LARGE SCALE GENOMIC DNA]</scope>
    <source>
        <strain evidence="6 7">LZ166</strain>
    </source>
</reference>
<gene>
    <name evidence="6" type="ORF">ABGN05_06325</name>
</gene>
<feature type="domain" description="SsuA/THI5-like" evidence="5">
    <location>
        <begin position="44"/>
        <end position="249"/>
    </location>
</feature>
<name>A0ABV3SI26_9HYPH</name>
<protein>
    <submittedName>
        <fullName evidence="6">ABC transporter substrate-binding protein</fullName>
    </submittedName>
</protein>
<evidence type="ECO:0000259" key="5">
    <source>
        <dbReference type="Pfam" id="PF09084"/>
    </source>
</evidence>
<keyword evidence="3 4" id="KW-0732">Signal</keyword>
<evidence type="ECO:0000256" key="3">
    <source>
        <dbReference type="ARBA" id="ARBA00022729"/>
    </source>
</evidence>
<organism evidence="6 7">
    <name type="scientific">Aquibium pacificus</name>
    <dbReference type="NCBI Taxonomy" id="3153579"/>
    <lineage>
        <taxon>Bacteria</taxon>
        <taxon>Pseudomonadati</taxon>
        <taxon>Pseudomonadota</taxon>
        <taxon>Alphaproteobacteria</taxon>
        <taxon>Hyphomicrobiales</taxon>
        <taxon>Phyllobacteriaceae</taxon>
        <taxon>Aquibium</taxon>
    </lineage>
</organism>
<dbReference type="SUPFAM" id="SSF53850">
    <property type="entry name" value="Periplasmic binding protein-like II"/>
    <property type="match status" value="1"/>
</dbReference>
<proteinExistence type="inferred from homology"/>
<evidence type="ECO:0000256" key="2">
    <source>
        <dbReference type="ARBA" id="ARBA00010742"/>
    </source>
</evidence>
<dbReference type="Gene3D" id="3.40.190.10">
    <property type="entry name" value="Periplasmic binding protein-like II"/>
    <property type="match status" value="2"/>
</dbReference>
<evidence type="ECO:0000313" key="7">
    <source>
        <dbReference type="Proteomes" id="UP001556692"/>
    </source>
</evidence>
<dbReference type="PANTHER" id="PTHR30024:SF47">
    <property type="entry name" value="TAURINE-BINDING PERIPLASMIC PROTEIN"/>
    <property type="match status" value="1"/>
</dbReference>
<evidence type="ECO:0000256" key="4">
    <source>
        <dbReference type="SAM" id="SignalP"/>
    </source>
</evidence>
<dbReference type="PANTHER" id="PTHR30024">
    <property type="entry name" value="ALIPHATIC SULFONATES-BINDING PROTEIN-RELATED"/>
    <property type="match status" value="1"/>
</dbReference>
<dbReference type="EMBL" id="JBDPGJ010000002">
    <property type="protein sequence ID" value="MEX0405275.1"/>
    <property type="molecule type" value="Genomic_DNA"/>
</dbReference>
<comment type="subcellular location">
    <subcellularLocation>
        <location evidence="1">Periplasm</location>
    </subcellularLocation>
</comment>
<dbReference type="InterPro" id="IPR015168">
    <property type="entry name" value="SsuA/THI5"/>
</dbReference>
<dbReference type="RefSeq" id="WP_367953178.1">
    <property type="nucleotide sequence ID" value="NZ_JBDPGJ010000002.1"/>
</dbReference>
<comment type="similarity">
    <text evidence="2">Belongs to the bacterial solute-binding protein SsuA/TauA family.</text>
</comment>
<feature type="signal peptide" evidence="4">
    <location>
        <begin position="1"/>
        <end position="23"/>
    </location>
</feature>
<dbReference type="Pfam" id="PF09084">
    <property type="entry name" value="NMT1"/>
    <property type="match status" value="1"/>
</dbReference>
<evidence type="ECO:0000313" key="6">
    <source>
        <dbReference type="EMBL" id="MEX0405275.1"/>
    </source>
</evidence>